<comment type="caution">
    <text evidence="2">The sequence shown here is derived from an EMBL/GenBank/DDBJ whole genome shotgun (WGS) entry which is preliminary data.</text>
</comment>
<evidence type="ECO:0000313" key="2">
    <source>
        <dbReference type="EMBL" id="MFD2095980.1"/>
    </source>
</evidence>
<keyword evidence="1" id="KW-0812">Transmembrane</keyword>
<feature type="transmembrane region" description="Helical" evidence="1">
    <location>
        <begin position="20"/>
        <end position="43"/>
    </location>
</feature>
<dbReference type="SUPFAM" id="SSF52266">
    <property type="entry name" value="SGNH hydrolase"/>
    <property type="match status" value="1"/>
</dbReference>
<gene>
    <name evidence="2" type="ORF">ACFSJ3_08295</name>
</gene>
<dbReference type="Proteomes" id="UP001597380">
    <property type="component" value="Unassembled WGS sequence"/>
</dbReference>
<name>A0ABW4XME2_9GAMM</name>
<evidence type="ECO:0000256" key="1">
    <source>
        <dbReference type="SAM" id="Phobius"/>
    </source>
</evidence>
<keyword evidence="1" id="KW-0472">Membrane</keyword>
<evidence type="ECO:0000313" key="3">
    <source>
        <dbReference type="Proteomes" id="UP001597380"/>
    </source>
</evidence>
<proteinExistence type="predicted"/>
<keyword evidence="3" id="KW-1185">Reference proteome</keyword>
<dbReference type="EMBL" id="JBHUHT010000011">
    <property type="protein sequence ID" value="MFD2095980.1"/>
    <property type="molecule type" value="Genomic_DNA"/>
</dbReference>
<dbReference type="InterPro" id="IPR036514">
    <property type="entry name" value="SGNH_hydro_sf"/>
</dbReference>
<protein>
    <recommendedName>
        <fullName evidence="4">SGNH/GDSL hydrolase family protein</fullName>
    </recommendedName>
</protein>
<accession>A0ABW4XME2</accession>
<dbReference type="RefSeq" id="WP_345340871.1">
    <property type="nucleotide sequence ID" value="NZ_BAABLI010000017.1"/>
</dbReference>
<reference evidence="3" key="1">
    <citation type="journal article" date="2019" name="Int. J. Syst. Evol. Microbiol.">
        <title>The Global Catalogue of Microorganisms (GCM) 10K type strain sequencing project: providing services to taxonomists for standard genome sequencing and annotation.</title>
        <authorList>
            <consortium name="The Broad Institute Genomics Platform"/>
            <consortium name="The Broad Institute Genome Sequencing Center for Infectious Disease"/>
            <person name="Wu L."/>
            <person name="Ma J."/>
        </authorList>
    </citation>
    <scope>NUCLEOTIDE SEQUENCE [LARGE SCALE GENOMIC DNA]</scope>
    <source>
        <strain evidence="3">CGMCC 1.10992</strain>
    </source>
</reference>
<organism evidence="2 3">
    <name type="scientific">Corallincola platygyrae</name>
    <dbReference type="NCBI Taxonomy" id="1193278"/>
    <lineage>
        <taxon>Bacteria</taxon>
        <taxon>Pseudomonadati</taxon>
        <taxon>Pseudomonadota</taxon>
        <taxon>Gammaproteobacteria</taxon>
        <taxon>Alteromonadales</taxon>
        <taxon>Psychromonadaceae</taxon>
        <taxon>Corallincola</taxon>
    </lineage>
</organism>
<dbReference type="Gene3D" id="3.40.50.1110">
    <property type="entry name" value="SGNH hydrolase"/>
    <property type="match status" value="1"/>
</dbReference>
<evidence type="ECO:0008006" key="4">
    <source>
        <dbReference type="Google" id="ProtNLM"/>
    </source>
</evidence>
<keyword evidence="1" id="KW-1133">Transmembrane helix</keyword>
<sequence>MFRFWQRLSLDAPLLKRVLLVWIGLELCVAFILPSVLPTRWYFDLYLPDKAVESTHKFLAGEGYLKPDVNVGWVNQSNLHEHHWQTDQFGARTTATYAMERNGRGRVLFAGSSMINGGHLASNAETISGFLASNELETMNFGTMLHEMDQVLIYYRHYLKQFQPDLLVVGINPDPVSGLKNLYIPLRRPKEVYMPYLKPRFEYKLGVLALLSVDPQWLSPLPNQQLLHILGEHDAYYGRFERYQRTHFMPLSRSVDYLRKQFSRVSKLWQGSDENAEHLLELLMQLLINEAAAAGTKVVFLAMPDAAQFRGGWKQKLHDDYGDRLARLKKRYPVIDVRKLFRESGWRQKQLFQADRVHYQPAANELIADALRQSDLSCHILHSCQQQAVRQ</sequence>